<reference evidence="1 2" key="1">
    <citation type="journal article" date="2016" name="PLoS ONE">
        <title>A First Insight into the Genome of the Filter-Feeder Mussel Mytilus galloprovincialis.</title>
        <authorList>
            <person name="Murgarella M."/>
            <person name="Puiu D."/>
            <person name="Novoa B."/>
            <person name="Figueras A."/>
            <person name="Posada D."/>
            <person name="Canchaya C."/>
        </authorList>
    </citation>
    <scope>NUCLEOTIDE SEQUENCE [LARGE SCALE GENOMIC DNA]</scope>
    <source>
        <tissue evidence="1">Muscle</tissue>
    </source>
</reference>
<accession>A0A409VB17</accession>
<feature type="non-terminal residue" evidence="1">
    <location>
        <position position="1"/>
    </location>
</feature>
<dbReference type="Proteomes" id="UP000266721">
    <property type="component" value="Unassembled WGS sequence"/>
</dbReference>
<name>A0A409VB17_MYTGA</name>
<sequence length="89" mass="10380">MSDFLDIKPLTKNFSHSYQHTTVNYHICCVEGRTEFEEKRKISMLKIQQLRGDLVNQLVQRLNVTDAPHFYNLASLEGTLQCLMHITAR</sequence>
<protein>
    <submittedName>
        <fullName evidence="1">Uncharacterized protein</fullName>
    </submittedName>
</protein>
<evidence type="ECO:0000313" key="2">
    <source>
        <dbReference type="Proteomes" id="UP000266721"/>
    </source>
</evidence>
<dbReference type="AlphaFoldDB" id="A0A409VB17"/>
<proteinExistence type="predicted"/>
<dbReference type="EMBL" id="KV594033">
    <property type="protein sequence ID" value="OPL21206.1"/>
    <property type="molecule type" value="Genomic_DNA"/>
</dbReference>
<keyword evidence="2" id="KW-1185">Reference proteome</keyword>
<evidence type="ECO:0000313" key="1">
    <source>
        <dbReference type="EMBL" id="OPL21206.1"/>
    </source>
</evidence>
<gene>
    <name evidence="1" type="ORF">AM593_01647</name>
</gene>
<organism evidence="1 2">
    <name type="scientific">Mytilus galloprovincialis</name>
    <name type="common">Mediterranean mussel</name>
    <dbReference type="NCBI Taxonomy" id="29158"/>
    <lineage>
        <taxon>Eukaryota</taxon>
        <taxon>Metazoa</taxon>
        <taxon>Spiralia</taxon>
        <taxon>Lophotrochozoa</taxon>
        <taxon>Mollusca</taxon>
        <taxon>Bivalvia</taxon>
        <taxon>Autobranchia</taxon>
        <taxon>Pteriomorphia</taxon>
        <taxon>Mytilida</taxon>
        <taxon>Mytiloidea</taxon>
        <taxon>Mytilidae</taxon>
        <taxon>Mytilinae</taxon>
        <taxon>Mytilus</taxon>
    </lineage>
</organism>